<gene>
    <name evidence="12" type="primary">pgeF</name>
    <name evidence="12" type="ORF">IAB89_07530</name>
</gene>
<dbReference type="NCBIfam" id="TIGR00726">
    <property type="entry name" value="peptidoglycan editing factor PgeF"/>
    <property type="match status" value="1"/>
</dbReference>
<reference evidence="12" key="2">
    <citation type="journal article" date="2021" name="PeerJ">
        <title>Extensive microbial diversity within the chicken gut microbiome revealed by metagenomics and culture.</title>
        <authorList>
            <person name="Gilroy R."/>
            <person name="Ravi A."/>
            <person name="Getino M."/>
            <person name="Pursley I."/>
            <person name="Horton D.L."/>
            <person name="Alikhan N.F."/>
            <person name="Baker D."/>
            <person name="Gharbi K."/>
            <person name="Hall N."/>
            <person name="Watson M."/>
            <person name="Adriaenssens E.M."/>
            <person name="Foster-Nyarko E."/>
            <person name="Jarju S."/>
            <person name="Secka A."/>
            <person name="Antonio M."/>
            <person name="Oren A."/>
            <person name="Chaudhuri R.R."/>
            <person name="La Ragione R."/>
            <person name="Hildebrand F."/>
            <person name="Pallen M.J."/>
        </authorList>
    </citation>
    <scope>NUCLEOTIDE SEQUENCE</scope>
    <source>
        <strain evidence="12">ChiSxjej1B13-7958</strain>
    </source>
</reference>
<keyword evidence="7" id="KW-0862">Zinc</keyword>
<dbReference type="SUPFAM" id="SSF64438">
    <property type="entry name" value="CNF1/YfiH-like putative cysteine hydrolases"/>
    <property type="match status" value="1"/>
</dbReference>
<evidence type="ECO:0000256" key="1">
    <source>
        <dbReference type="ARBA" id="ARBA00000553"/>
    </source>
</evidence>
<evidence type="ECO:0000256" key="9">
    <source>
        <dbReference type="ARBA" id="ARBA00048968"/>
    </source>
</evidence>
<dbReference type="Pfam" id="PF02578">
    <property type="entry name" value="Cu-oxidase_4"/>
    <property type="match status" value="1"/>
</dbReference>
<proteinExistence type="inferred from homology"/>
<dbReference type="PANTHER" id="PTHR30616">
    <property type="entry name" value="UNCHARACTERIZED PROTEIN YFIH"/>
    <property type="match status" value="1"/>
</dbReference>
<evidence type="ECO:0000256" key="8">
    <source>
        <dbReference type="ARBA" id="ARBA00047989"/>
    </source>
</evidence>
<dbReference type="InterPro" id="IPR003730">
    <property type="entry name" value="Cu_polyphenol_OxRdtase"/>
</dbReference>
<dbReference type="AlphaFoldDB" id="A0A9D1DFU6"/>
<evidence type="ECO:0000313" key="12">
    <source>
        <dbReference type="EMBL" id="HIR47489.1"/>
    </source>
</evidence>
<evidence type="ECO:0000256" key="7">
    <source>
        <dbReference type="ARBA" id="ARBA00022833"/>
    </source>
</evidence>
<evidence type="ECO:0000256" key="10">
    <source>
        <dbReference type="ARBA" id="ARBA00049893"/>
    </source>
</evidence>
<comment type="catalytic activity">
    <reaction evidence="10">
        <text>S-methyl-5'-thioadenosine + phosphate = 5-(methylsulfanyl)-alpha-D-ribose 1-phosphate + adenine</text>
        <dbReference type="Rhea" id="RHEA:11852"/>
        <dbReference type="ChEBI" id="CHEBI:16708"/>
        <dbReference type="ChEBI" id="CHEBI:17509"/>
        <dbReference type="ChEBI" id="CHEBI:43474"/>
        <dbReference type="ChEBI" id="CHEBI:58533"/>
        <dbReference type="EC" id="2.4.2.28"/>
    </reaction>
    <physiologicalReaction direction="left-to-right" evidence="10">
        <dbReference type="Rhea" id="RHEA:11853"/>
    </physiologicalReaction>
</comment>
<dbReference type="PANTHER" id="PTHR30616:SF2">
    <property type="entry name" value="PURINE NUCLEOSIDE PHOSPHORYLASE LACC1"/>
    <property type="match status" value="1"/>
</dbReference>
<comment type="function">
    <text evidence="2">Purine nucleoside enzyme that catalyzes the phosphorolysis of adenosine and inosine nucleosides, yielding D-ribose 1-phosphate and the respective free bases, adenine and hypoxanthine. Also catalyzes the phosphorolysis of S-methyl-5'-thioadenosine into adenine and S-methyl-5-thio-alpha-D-ribose 1-phosphate. Also has adenosine deaminase activity.</text>
</comment>
<comment type="catalytic activity">
    <reaction evidence="1">
        <text>inosine + phosphate = alpha-D-ribose 1-phosphate + hypoxanthine</text>
        <dbReference type="Rhea" id="RHEA:27646"/>
        <dbReference type="ChEBI" id="CHEBI:17368"/>
        <dbReference type="ChEBI" id="CHEBI:17596"/>
        <dbReference type="ChEBI" id="CHEBI:43474"/>
        <dbReference type="ChEBI" id="CHEBI:57720"/>
        <dbReference type="EC" id="2.4.2.1"/>
    </reaction>
    <physiologicalReaction direction="left-to-right" evidence="1">
        <dbReference type="Rhea" id="RHEA:27647"/>
    </physiologicalReaction>
</comment>
<evidence type="ECO:0000313" key="13">
    <source>
        <dbReference type="Proteomes" id="UP000824242"/>
    </source>
</evidence>
<evidence type="ECO:0000256" key="4">
    <source>
        <dbReference type="ARBA" id="ARBA00022679"/>
    </source>
</evidence>
<comment type="similarity">
    <text evidence="3 11">Belongs to the purine nucleoside phosphorylase YfiH/LACC1 family.</text>
</comment>
<dbReference type="GO" id="GO:0017061">
    <property type="term" value="F:S-methyl-5-thioadenosine phosphorylase activity"/>
    <property type="evidence" value="ECO:0007669"/>
    <property type="project" value="UniProtKB-EC"/>
</dbReference>
<evidence type="ECO:0000256" key="6">
    <source>
        <dbReference type="ARBA" id="ARBA00022801"/>
    </source>
</evidence>
<dbReference type="Proteomes" id="UP000824242">
    <property type="component" value="Unassembled WGS sequence"/>
</dbReference>
<keyword evidence="6" id="KW-0378">Hydrolase</keyword>
<protein>
    <recommendedName>
        <fullName evidence="11">Purine nucleoside phosphorylase</fullName>
    </recommendedName>
</protein>
<comment type="catalytic activity">
    <reaction evidence="9">
        <text>adenosine + phosphate = alpha-D-ribose 1-phosphate + adenine</text>
        <dbReference type="Rhea" id="RHEA:27642"/>
        <dbReference type="ChEBI" id="CHEBI:16335"/>
        <dbReference type="ChEBI" id="CHEBI:16708"/>
        <dbReference type="ChEBI" id="CHEBI:43474"/>
        <dbReference type="ChEBI" id="CHEBI:57720"/>
        <dbReference type="EC" id="2.4.2.1"/>
    </reaction>
    <physiologicalReaction direction="left-to-right" evidence="9">
        <dbReference type="Rhea" id="RHEA:27643"/>
    </physiologicalReaction>
</comment>
<comment type="caution">
    <text evidence="12">The sequence shown here is derived from an EMBL/GenBank/DDBJ whole genome shotgun (WGS) entry which is preliminary data.</text>
</comment>
<accession>A0A9D1DFU6</accession>
<dbReference type="EMBL" id="DVGZ01000078">
    <property type="protein sequence ID" value="HIR47489.1"/>
    <property type="molecule type" value="Genomic_DNA"/>
</dbReference>
<dbReference type="GO" id="GO:0016787">
    <property type="term" value="F:hydrolase activity"/>
    <property type="evidence" value="ECO:0007669"/>
    <property type="project" value="UniProtKB-KW"/>
</dbReference>
<reference evidence="12" key="1">
    <citation type="submission" date="2020-10" db="EMBL/GenBank/DDBJ databases">
        <authorList>
            <person name="Gilroy R."/>
        </authorList>
    </citation>
    <scope>NUCLEOTIDE SEQUENCE</scope>
    <source>
        <strain evidence="12">ChiSxjej1B13-7958</strain>
    </source>
</reference>
<keyword evidence="4" id="KW-0808">Transferase</keyword>
<dbReference type="CDD" id="cd16833">
    <property type="entry name" value="YfiH"/>
    <property type="match status" value="1"/>
</dbReference>
<dbReference type="GO" id="GO:0005507">
    <property type="term" value="F:copper ion binding"/>
    <property type="evidence" value="ECO:0007669"/>
    <property type="project" value="TreeGrafter"/>
</dbReference>
<comment type="catalytic activity">
    <reaction evidence="8">
        <text>adenosine + H2O + H(+) = inosine + NH4(+)</text>
        <dbReference type="Rhea" id="RHEA:24408"/>
        <dbReference type="ChEBI" id="CHEBI:15377"/>
        <dbReference type="ChEBI" id="CHEBI:15378"/>
        <dbReference type="ChEBI" id="CHEBI:16335"/>
        <dbReference type="ChEBI" id="CHEBI:17596"/>
        <dbReference type="ChEBI" id="CHEBI:28938"/>
        <dbReference type="EC" id="3.5.4.4"/>
    </reaction>
    <physiologicalReaction direction="left-to-right" evidence="8">
        <dbReference type="Rhea" id="RHEA:24409"/>
    </physiologicalReaction>
</comment>
<dbReference type="InterPro" id="IPR011324">
    <property type="entry name" value="Cytotoxic_necrot_fac-like_cat"/>
</dbReference>
<name>A0A9D1DFU6_9FIRM</name>
<sequence length="277" mass="30831">MNYQEKDSVGWLTFPAFERLSFLHHAFSTRLGGVSSGEFSSMNLSFGRGDPRETVEENYRRFCSAAGFPFESLTASAQDHHTVVRRVSASERGVGITRPRDRESVDGLITNDPAVTLVTYYADCTPLFFADPVHRAVGLGHSGWRGTVAGMGACMVRRMAVEFGTRPEDLLVAIGPSIGACCYEVDEAVKQEFAQQEELDPDSFFYRAPEGKYRLDLWEANRRILMQAGVLPEHISTARICTRCNSRLLWSHRATGGRRGGLAAFLRVLSEEEEHGD</sequence>
<evidence type="ECO:0000256" key="2">
    <source>
        <dbReference type="ARBA" id="ARBA00003215"/>
    </source>
</evidence>
<evidence type="ECO:0000256" key="3">
    <source>
        <dbReference type="ARBA" id="ARBA00007353"/>
    </source>
</evidence>
<dbReference type="Gene3D" id="3.60.140.10">
    <property type="entry name" value="CNF1/YfiH-like putative cysteine hydrolases"/>
    <property type="match status" value="1"/>
</dbReference>
<evidence type="ECO:0000256" key="5">
    <source>
        <dbReference type="ARBA" id="ARBA00022723"/>
    </source>
</evidence>
<dbReference type="InterPro" id="IPR038371">
    <property type="entry name" value="Cu_polyphenol_OxRdtase_sf"/>
</dbReference>
<organism evidence="12 13">
    <name type="scientific">Candidatus Caccousia avicola</name>
    <dbReference type="NCBI Taxonomy" id="2840721"/>
    <lineage>
        <taxon>Bacteria</taxon>
        <taxon>Bacillati</taxon>
        <taxon>Bacillota</taxon>
        <taxon>Clostridia</taxon>
        <taxon>Eubacteriales</taxon>
        <taxon>Oscillospiraceae</taxon>
        <taxon>Oscillospiraceae incertae sedis</taxon>
        <taxon>Candidatus Caccousia</taxon>
    </lineage>
</organism>
<evidence type="ECO:0000256" key="11">
    <source>
        <dbReference type="RuleBase" id="RU361274"/>
    </source>
</evidence>
<keyword evidence="5" id="KW-0479">Metal-binding</keyword>